<evidence type="ECO:0000256" key="1">
    <source>
        <dbReference type="SAM" id="Phobius"/>
    </source>
</evidence>
<dbReference type="Proteomes" id="UP000033956">
    <property type="component" value="Unassembled WGS sequence"/>
</dbReference>
<feature type="transmembrane region" description="Helical" evidence="1">
    <location>
        <begin position="81"/>
        <end position="100"/>
    </location>
</feature>
<keyword evidence="1" id="KW-0812">Transmembrane</keyword>
<feature type="transmembrane region" description="Helical" evidence="1">
    <location>
        <begin position="180"/>
        <end position="200"/>
    </location>
</feature>
<keyword evidence="1" id="KW-1133">Transmembrane helix</keyword>
<feature type="domain" description="Acyltransferase 3" evidence="2">
    <location>
        <begin position="12"/>
        <end position="339"/>
    </location>
</feature>
<dbReference type="GO" id="GO:0009103">
    <property type="term" value="P:lipopolysaccharide biosynthetic process"/>
    <property type="evidence" value="ECO:0007669"/>
    <property type="project" value="TreeGrafter"/>
</dbReference>
<feature type="transmembrane region" description="Helical" evidence="1">
    <location>
        <begin position="235"/>
        <end position="251"/>
    </location>
</feature>
<evidence type="ECO:0000259" key="3">
    <source>
        <dbReference type="Pfam" id="PF19040"/>
    </source>
</evidence>
<keyword evidence="1" id="KW-0472">Membrane</keyword>
<keyword evidence="4" id="KW-0012">Acyltransferase</keyword>
<organism evidence="4 5">
    <name type="scientific">Microbacterium terrae</name>
    <dbReference type="NCBI Taxonomy" id="69369"/>
    <lineage>
        <taxon>Bacteria</taxon>
        <taxon>Bacillati</taxon>
        <taxon>Actinomycetota</taxon>
        <taxon>Actinomycetes</taxon>
        <taxon>Micrococcales</taxon>
        <taxon>Microbacteriaceae</taxon>
        <taxon>Microbacterium</taxon>
    </lineage>
</organism>
<keyword evidence="5" id="KW-1185">Reference proteome</keyword>
<dbReference type="GO" id="GO:0016747">
    <property type="term" value="F:acyltransferase activity, transferring groups other than amino-acyl groups"/>
    <property type="evidence" value="ECO:0007669"/>
    <property type="project" value="InterPro"/>
</dbReference>
<evidence type="ECO:0000259" key="2">
    <source>
        <dbReference type="Pfam" id="PF01757"/>
    </source>
</evidence>
<dbReference type="STRING" id="92835.RS81_02036"/>
<feature type="transmembrane region" description="Helical" evidence="1">
    <location>
        <begin position="361"/>
        <end position="381"/>
    </location>
</feature>
<evidence type="ECO:0000313" key="4">
    <source>
        <dbReference type="EMBL" id="KJL39406.1"/>
    </source>
</evidence>
<dbReference type="InterPro" id="IPR043968">
    <property type="entry name" value="SGNH"/>
</dbReference>
<feature type="transmembrane region" description="Helical" evidence="1">
    <location>
        <begin position="323"/>
        <end position="341"/>
    </location>
</feature>
<comment type="caution">
    <text evidence="4">The sequence shown here is derived from an EMBL/GenBank/DDBJ whole genome shotgun (WGS) entry which is preliminary data.</text>
</comment>
<dbReference type="GO" id="GO:0016020">
    <property type="term" value="C:membrane"/>
    <property type="evidence" value="ECO:0007669"/>
    <property type="project" value="TreeGrafter"/>
</dbReference>
<name>A0A0M2H4L9_9MICO</name>
<feature type="domain" description="SGNH" evidence="3">
    <location>
        <begin position="441"/>
        <end position="667"/>
    </location>
</feature>
<dbReference type="InterPro" id="IPR050879">
    <property type="entry name" value="Acyltransferase_3"/>
</dbReference>
<dbReference type="PANTHER" id="PTHR23028">
    <property type="entry name" value="ACETYLTRANSFERASE"/>
    <property type="match status" value="1"/>
</dbReference>
<sequence length="694" mass="73514">MPVAPQVHRTRADIQGLRAIAVSAVVVYHFWPELLPGGFTGVDVFFVVSGFLITGQILRDVDRFGAGAFAARFWAARVRRILPAALLVLVAVLTASWFLVPASQWAEIGRNVVASALSIENWVLAADAVDYGAEGAAPSPVQHYWSLSVEEQFYVIWPLLLLLGTVIARRFGRGRLGKRAVIGVIMGVTLATGLWYSLFITAANPGAAYFITPARIWQLAAGGLVALIAIRGVRIAPWIGVAMIGAGFAFIDIGMPYPGYAALLPTIGTCLILIGGNTGPLSFDRIASPRPVQHLGDISYSVYLWHWPLLILVPLALDRELTLFDTLLLLAATLIISELTYRIVEQPFRRGRLLRTPARAWSLGAAAIAVITAGAVAFGVAGDARVEAATVEFEQHTSEAGSCLGAAALDNDCDDPFGAVDESAALAGHTDLPIASRKPRCSDSTGPFTHVTCEYGDPNGDRTLLLWGNSHASAWSDAADEAGKILGMKVIVASRSSCAANLDPPSESDLRRATEEELVGCAQRNAWVLAELVPQADIVLMADLRAGWADGARSIGGFVDAVDAVDDTGAQVIWIGDVPLTDGVKSRIDGPECLQANGQCSNPVNRALMASDVTDDVAERVPGLPVIDPSSRFCDDDRCYSGVGGVSVYFDGVHLSGTYSRSLGPWLAREIETCTAPTGCMDPEVSGQGAGAAG</sequence>
<proteinExistence type="predicted"/>
<feature type="transmembrane region" description="Helical" evidence="1">
    <location>
        <begin position="37"/>
        <end position="58"/>
    </location>
</feature>
<protein>
    <submittedName>
        <fullName evidence="4">O-acetyltransferase OatA</fullName>
        <ecNumber evidence="4">2.3.1.-</ecNumber>
    </submittedName>
</protein>
<dbReference type="PANTHER" id="PTHR23028:SF53">
    <property type="entry name" value="ACYL_TRANSF_3 DOMAIN-CONTAINING PROTEIN"/>
    <property type="match status" value="1"/>
</dbReference>
<gene>
    <name evidence="4" type="primary">oatA_3</name>
    <name evidence="4" type="ORF">RS81_02036</name>
</gene>
<feature type="transmembrane region" description="Helical" evidence="1">
    <location>
        <begin position="206"/>
        <end position="228"/>
    </location>
</feature>
<dbReference type="PATRIC" id="fig|92835.4.peg.2067"/>
<keyword evidence="4" id="KW-0808">Transferase</keyword>
<feature type="transmembrane region" description="Helical" evidence="1">
    <location>
        <begin position="152"/>
        <end position="168"/>
    </location>
</feature>
<reference evidence="4 5" key="1">
    <citation type="submission" date="2015-02" db="EMBL/GenBank/DDBJ databases">
        <title>Draft genome sequences of ten Microbacterium spp. with emphasis on heavy metal contaminated environments.</title>
        <authorList>
            <person name="Corretto E."/>
        </authorList>
    </citation>
    <scope>NUCLEOTIDE SEQUENCE [LARGE SCALE GENOMIC DNA]</scope>
    <source>
        <strain evidence="4 5">DSM 12510</strain>
    </source>
</reference>
<dbReference type="EMBL" id="JYIZ01000050">
    <property type="protein sequence ID" value="KJL39406.1"/>
    <property type="molecule type" value="Genomic_DNA"/>
</dbReference>
<dbReference type="OrthoDB" id="3404679at2"/>
<dbReference type="Pfam" id="PF01757">
    <property type="entry name" value="Acyl_transf_3"/>
    <property type="match status" value="1"/>
</dbReference>
<dbReference type="AlphaFoldDB" id="A0A0M2H4L9"/>
<dbReference type="Pfam" id="PF19040">
    <property type="entry name" value="SGNH"/>
    <property type="match status" value="1"/>
</dbReference>
<accession>A0A0M2H4L9</accession>
<evidence type="ECO:0000313" key="5">
    <source>
        <dbReference type="Proteomes" id="UP000033956"/>
    </source>
</evidence>
<feature type="transmembrane region" description="Helical" evidence="1">
    <location>
        <begin position="257"/>
        <end position="277"/>
    </location>
</feature>
<dbReference type="EC" id="2.3.1.-" evidence="4"/>
<dbReference type="InterPro" id="IPR002656">
    <property type="entry name" value="Acyl_transf_3_dom"/>
</dbReference>
<feature type="transmembrane region" description="Helical" evidence="1">
    <location>
        <begin position="298"/>
        <end position="317"/>
    </location>
</feature>